<evidence type="ECO:0000313" key="2">
    <source>
        <dbReference type="EnsemblMetazoa" id="GPAI025337-PA"/>
    </source>
</evidence>
<organism evidence="2 3">
    <name type="scientific">Glossina pallidipes</name>
    <name type="common">Tsetse fly</name>
    <dbReference type="NCBI Taxonomy" id="7398"/>
    <lineage>
        <taxon>Eukaryota</taxon>
        <taxon>Metazoa</taxon>
        <taxon>Ecdysozoa</taxon>
        <taxon>Arthropoda</taxon>
        <taxon>Hexapoda</taxon>
        <taxon>Insecta</taxon>
        <taxon>Pterygota</taxon>
        <taxon>Neoptera</taxon>
        <taxon>Endopterygota</taxon>
        <taxon>Diptera</taxon>
        <taxon>Brachycera</taxon>
        <taxon>Muscomorpha</taxon>
        <taxon>Hippoboscoidea</taxon>
        <taxon>Glossinidae</taxon>
        <taxon>Glossina</taxon>
    </lineage>
</organism>
<dbReference type="VEuPathDB" id="VectorBase:GPAI025337"/>
<protein>
    <submittedName>
        <fullName evidence="2">Uncharacterized protein</fullName>
    </submittedName>
</protein>
<reference evidence="3" key="1">
    <citation type="submission" date="2014-03" db="EMBL/GenBank/DDBJ databases">
        <authorList>
            <person name="Aksoy S."/>
            <person name="Warren W."/>
            <person name="Wilson R.K."/>
        </authorList>
    </citation>
    <scope>NUCLEOTIDE SEQUENCE [LARGE SCALE GENOMIC DNA]</scope>
    <source>
        <strain evidence="3">IAEA</strain>
    </source>
</reference>
<keyword evidence="1" id="KW-0812">Transmembrane</keyword>
<dbReference type="Proteomes" id="UP000092445">
    <property type="component" value="Unassembled WGS sequence"/>
</dbReference>
<keyword evidence="1" id="KW-1133">Transmembrane helix</keyword>
<keyword evidence="3" id="KW-1185">Reference proteome</keyword>
<name>A0A1A9ZUC9_GLOPL</name>
<evidence type="ECO:0000313" key="3">
    <source>
        <dbReference type="Proteomes" id="UP000092445"/>
    </source>
</evidence>
<sequence>MNDRTCGINRNLIQPRLSLITLTIISFAYFLLHACCKFIYLIEKAGSDFIKLRKEQTSTAQETRNIMCSSCHLSIDTEELIWKLDFGIEKPRSCSRRDINRMASASERQTTSS</sequence>
<dbReference type="EnsemblMetazoa" id="GPAI025337-RA">
    <property type="protein sequence ID" value="GPAI025337-PA"/>
    <property type="gene ID" value="GPAI025337"/>
</dbReference>
<feature type="transmembrane region" description="Helical" evidence="1">
    <location>
        <begin position="20"/>
        <end position="42"/>
    </location>
</feature>
<accession>A0A1A9ZUC9</accession>
<evidence type="ECO:0000256" key="1">
    <source>
        <dbReference type="SAM" id="Phobius"/>
    </source>
</evidence>
<dbReference type="AlphaFoldDB" id="A0A1A9ZUC9"/>
<proteinExistence type="predicted"/>
<reference evidence="2" key="2">
    <citation type="submission" date="2020-05" db="UniProtKB">
        <authorList>
            <consortium name="EnsemblMetazoa"/>
        </authorList>
    </citation>
    <scope>IDENTIFICATION</scope>
    <source>
        <strain evidence="2">IAEA</strain>
    </source>
</reference>
<keyword evidence="1" id="KW-0472">Membrane</keyword>